<evidence type="ECO:0000259" key="2">
    <source>
        <dbReference type="Pfam" id="PF00892"/>
    </source>
</evidence>
<keyword evidence="4" id="KW-1185">Reference proteome</keyword>
<dbReference type="Proteomes" id="UP000005737">
    <property type="component" value="Unassembled WGS sequence"/>
</dbReference>
<dbReference type="AlphaFoldDB" id="H2CBT5"/>
<dbReference type="RefSeq" id="WP_002775302.1">
    <property type="nucleotide sequence ID" value="NZ_JH597773.1"/>
</dbReference>
<evidence type="ECO:0000313" key="4">
    <source>
        <dbReference type="Proteomes" id="UP000005737"/>
    </source>
</evidence>
<gene>
    <name evidence="3" type="ORF">Lepil_3887</name>
</gene>
<dbReference type="PANTHER" id="PTHR12715">
    <property type="entry name" value="TRANSPORTER, DRUG/METABOLITE EXPORTER FAMILY"/>
    <property type="match status" value="1"/>
</dbReference>
<feature type="transmembrane region" description="Helical" evidence="1">
    <location>
        <begin position="33"/>
        <end position="54"/>
    </location>
</feature>
<dbReference type="SUPFAM" id="SSF103481">
    <property type="entry name" value="Multidrug resistance efflux transporter EmrE"/>
    <property type="match status" value="2"/>
</dbReference>
<dbReference type="InterPro" id="IPR052756">
    <property type="entry name" value="Alkyne_AA_exporter"/>
</dbReference>
<keyword evidence="1" id="KW-0812">Transmembrane</keyword>
<accession>H2CBT5</accession>
<dbReference type="InterPro" id="IPR000620">
    <property type="entry name" value="EamA_dom"/>
</dbReference>
<keyword evidence="1" id="KW-1133">Transmembrane helix</keyword>
<reference evidence="3 4" key="1">
    <citation type="submission" date="2011-10" db="EMBL/GenBank/DDBJ databases">
        <title>The Improved High-Quality Draft genome of Leptonema illini DSM 21528.</title>
        <authorList>
            <consortium name="US DOE Joint Genome Institute (JGI-PGF)"/>
            <person name="Lucas S."/>
            <person name="Copeland A."/>
            <person name="Lapidus A."/>
            <person name="Glavina del Rio T."/>
            <person name="Dalin E."/>
            <person name="Tice H."/>
            <person name="Bruce D."/>
            <person name="Goodwin L."/>
            <person name="Pitluck S."/>
            <person name="Peters L."/>
            <person name="Mikhailova N."/>
            <person name="Held B."/>
            <person name="Kyrpides N."/>
            <person name="Mavromatis K."/>
            <person name="Ivanova N."/>
            <person name="Markowitz V."/>
            <person name="Cheng J.-F."/>
            <person name="Hugenholtz P."/>
            <person name="Woyke T."/>
            <person name="Wu D."/>
            <person name="Gronow S."/>
            <person name="Wellnitz S."/>
            <person name="Brambilla E.-M."/>
            <person name="Klenk H.-P."/>
            <person name="Eisen J.A."/>
        </authorList>
    </citation>
    <scope>NUCLEOTIDE SEQUENCE [LARGE SCALE GENOMIC DNA]</scope>
    <source>
        <strain evidence="3 4">DSM 21528</strain>
    </source>
</reference>
<dbReference type="STRING" id="183.GCA_002009735_02258"/>
<evidence type="ECO:0000313" key="3">
    <source>
        <dbReference type="EMBL" id="EHQ08539.1"/>
    </source>
</evidence>
<dbReference type="InterPro" id="IPR037185">
    <property type="entry name" value="EmrE-like"/>
</dbReference>
<protein>
    <recommendedName>
        <fullName evidence="2">EamA domain-containing protein</fullName>
    </recommendedName>
</protein>
<feature type="domain" description="EamA" evidence="2">
    <location>
        <begin position="151"/>
        <end position="281"/>
    </location>
</feature>
<dbReference type="HOGENOM" id="CLU_033863_4_2_12"/>
<dbReference type="GO" id="GO:0016020">
    <property type="term" value="C:membrane"/>
    <property type="evidence" value="ECO:0007669"/>
    <property type="project" value="InterPro"/>
</dbReference>
<dbReference type="PANTHER" id="PTHR12715:SF4">
    <property type="entry name" value="EAMA DOMAIN-CONTAINING PROTEIN"/>
    <property type="match status" value="1"/>
</dbReference>
<dbReference type="EMBL" id="JH597773">
    <property type="protein sequence ID" value="EHQ08539.1"/>
    <property type="molecule type" value="Genomic_DNA"/>
</dbReference>
<feature type="transmembrane region" description="Helical" evidence="1">
    <location>
        <begin position="206"/>
        <end position="228"/>
    </location>
</feature>
<dbReference type="Pfam" id="PF00892">
    <property type="entry name" value="EamA"/>
    <property type="match status" value="2"/>
</dbReference>
<evidence type="ECO:0000256" key="1">
    <source>
        <dbReference type="SAM" id="Phobius"/>
    </source>
</evidence>
<feature type="domain" description="EamA" evidence="2">
    <location>
        <begin position="8"/>
        <end position="139"/>
    </location>
</feature>
<feature type="transmembrane region" description="Helical" evidence="1">
    <location>
        <begin position="66"/>
        <end position="85"/>
    </location>
</feature>
<feature type="transmembrane region" description="Helical" evidence="1">
    <location>
        <begin position="146"/>
        <end position="168"/>
    </location>
</feature>
<feature type="transmembrane region" description="Helical" evidence="1">
    <location>
        <begin position="97"/>
        <end position="115"/>
    </location>
</feature>
<organism evidence="3 4">
    <name type="scientific">Leptonema illini DSM 21528</name>
    <dbReference type="NCBI Taxonomy" id="929563"/>
    <lineage>
        <taxon>Bacteria</taxon>
        <taxon>Pseudomonadati</taxon>
        <taxon>Spirochaetota</taxon>
        <taxon>Spirochaetia</taxon>
        <taxon>Leptospirales</taxon>
        <taxon>Leptospiraceae</taxon>
        <taxon>Leptonema</taxon>
    </lineage>
</organism>
<feature type="transmembrane region" description="Helical" evidence="1">
    <location>
        <begin position="122"/>
        <end position="140"/>
    </location>
</feature>
<feature type="transmembrane region" description="Helical" evidence="1">
    <location>
        <begin position="240"/>
        <end position="258"/>
    </location>
</feature>
<feature type="transmembrane region" description="Helical" evidence="1">
    <location>
        <begin position="180"/>
        <end position="200"/>
    </location>
</feature>
<name>H2CBT5_9LEPT</name>
<sequence>MSRWRDTLLLLLTVLFWGTTFHAARYAMQSFTPVALAAARFLIGALFLLIVTGRLTDLTLLRNRDFLGRIVLLGAVGVGIYNLLFYEGIARVNPARAALIAAANPGITALLLRVWKKEALPVASLAGIVLAFAGVAFVVFEPGSGWSIGVGELCIMGAATAWSIYSIAGRDVMRTYEQRAVTLYSVVAGSLMLPLFVGSVDDTHFAIGPFIAVLYMAIFATGLAYVWWARAVQSLGPAPAAVFMNLVPVTALVIEVLLGGSIETRQLFGGALVIAGVWLTNRR</sequence>
<proteinExistence type="predicted"/>
<keyword evidence="1" id="KW-0472">Membrane</keyword>